<name>M0B3I8_9EURY</name>
<keyword evidence="2" id="KW-1003">Cell membrane</keyword>
<evidence type="ECO:0000256" key="6">
    <source>
        <dbReference type="SAM" id="MobiDB-lite"/>
    </source>
</evidence>
<dbReference type="PATRIC" id="fig|1227491.4.peg.2462"/>
<evidence type="ECO:0000256" key="1">
    <source>
        <dbReference type="ARBA" id="ARBA00004236"/>
    </source>
</evidence>
<feature type="domain" description="Glycosyltransferase 2-like" evidence="7">
    <location>
        <begin position="48"/>
        <end position="182"/>
    </location>
</feature>
<reference evidence="8 9" key="1">
    <citation type="journal article" date="2014" name="PLoS Genet.">
        <title>Phylogenetically driven sequencing of extremely halophilic archaea reveals strategies for static and dynamic osmo-response.</title>
        <authorList>
            <person name="Becker E.A."/>
            <person name="Seitzer P.M."/>
            <person name="Tritt A."/>
            <person name="Larsen D."/>
            <person name="Krusor M."/>
            <person name="Yao A.I."/>
            <person name="Wu D."/>
            <person name="Madern D."/>
            <person name="Eisen J.A."/>
            <person name="Darling A.E."/>
            <person name="Facciotti M.T."/>
        </authorList>
    </citation>
    <scope>NUCLEOTIDE SEQUENCE [LARGE SCALE GENOMIC DNA]</scope>
    <source>
        <strain evidence="8 9">DSM 13077</strain>
    </source>
</reference>
<dbReference type="EMBL" id="AOIP01000031">
    <property type="protein sequence ID" value="ELZ04234.1"/>
    <property type="molecule type" value="Genomic_DNA"/>
</dbReference>
<dbReference type="Proteomes" id="UP000011591">
    <property type="component" value="Unassembled WGS sequence"/>
</dbReference>
<gene>
    <name evidence="8" type="ORF">C480_11996</name>
</gene>
<comment type="caution">
    <text evidence="8">The sequence shown here is derived from an EMBL/GenBank/DDBJ whole genome shotgun (WGS) entry which is preliminary data.</text>
</comment>
<comment type="subcellular location">
    <subcellularLocation>
        <location evidence="1">Cell membrane</location>
    </subcellularLocation>
</comment>
<dbReference type="Pfam" id="PF00535">
    <property type="entry name" value="Glycos_transf_2"/>
    <property type="match status" value="1"/>
</dbReference>
<dbReference type="AlphaFoldDB" id="M0B3I8"/>
<evidence type="ECO:0000256" key="4">
    <source>
        <dbReference type="ARBA" id="ARBA00022679"/>
    </source>
</evidence>
<keyword evidence="4 8" id="KW-0808">Transferase</keyword>
<feature type="region of interest" description="Disordered" evidence="6">
    <location>
        <begin position="1"/>
        <end position="21"/>
    </location>
</feature>
<dbReference type="GO" id="GO:0005886">
    <property type="term" value="C:plasma membrane"/>
    <property type="evidence" value="ECO:0007669"/>
    <property type="project" value="UniProtKB-SubCell"/>
</dbReference>
<proteinExistence type="predicted"/>
<dbReference type="PANTHER" id="PTHR43646">
    <property type="entry name" value="GLYCOSYLTRANSFERASE"/>
    <property type="match status" value="1"/>
</dbReference>
<evidence type="ECO:0000313" key="8">
    <source>
        <dbReference type="EMBL" id="ELZ04234.1"/>
    </source>
</evidence>
<dbReference type="SUPFAM" id="SSF53448">
    <property type="entry name" value="Nucleotide-diphospho-sugar transferases"/>
    <property type="match status" value="1"/>
</dbReference>
<dbReference type="Gene3D" id="3.90.550.10">
    <property type="entry name" value="Spore Coat Polysaccharide Biosynthesis Protein SpsA, Chain A"/>
    <property type="match status" value="1"/>
</dbReference>
<keyword evidence="3" id="KW-0328">Glycosyltransferase</keyword>
<sequence length="259" mass="28245">MDESEDTEANTGMRAHANRERDMIDVSSELAADNTDSTAGESSGVAVSIIVPARNEAEFIRGTLSSLAALDTALEFEIIVVDGNSDDGTRAIAREYGSTIVEEDHGSIATARNMGAKRASGEWLAFIDADTRVRADYLTEMCGFVEANGLAGASSRCRITGPWRAKVMEATINHVFPRLERPVLPGFNCFVHRRAFEDIGGFPTVPNEDTAFSRRLARRYPTAYAPDVLVASSGRRIAESGLTGTLWHYVRLDAQRLRS</sequence>
<dbReference type="InterPro" id="IPR029044">
    <property type="entry name" value="Nucleotide-diphossugar_trans"/>
</dbReference>
<dbReference type="PANTHER" id="PTHR43646:SF2">
    <property type="entry name" value="GLYCOSYLTRANSFERASE 2-LIKE DOMAIN-CONTAINING PROTEIN"/>
    <property type="match status" value="1"/>
</dbReference>
<evidence type="ECO:0000313" key="9">
    <source>
        <dbReference type="Proteomes" id="UP000011591"/>
    </source>
</evidence>
<keyword evidence="5" id="KW-0472">Membrane</keyword>
<dbReference type="RefSeq" id="WP_006665848.1">
    <property type="nucleotide sequence ID" value="NZ_AOIP01000031.1"/>
</dbReference>
<accession>M0B3I8</accession>
<dbReference type="InterPro" id="IPR001173">
    <property type="entry name" value="Glyco_trans_2-like"/>
</dbReference>
<organism evidence="8 9">
    <name type="scientific">Natrialba aegyptia DSM 13077</name>
    <dbReference type="NCBI Taxonomy" id="1227491"/>
    <lineage>
        <taxon>Archaea</taxon>
        <taxon>Methanobacteriati</taxon>
        <taxon>Methanobacteriota</taxon>
        <taxon>Stenosarchaea group</taxon>
        <taxon>Halobacteria</taxon>
        <taxon>Halobacteriales</taxon>
        <taxon>Natrialbaceae</taxon>
        <taxon>Natrialba</taxon>
    </lineage>
</organism>
<evidence type="ECO:0000256" key="5">
    <source>
        <dbReference type="ARBA" id="ARBA00023136"/>
    </source>
</evidence>
<evidence type="ECO:0000259" key="7">
    <source>
        <dbReference type="Pfam" id="PF00535"/>
    </source>
</evidence>
<evidence type="ECO:0000256" key="3">
    <source>
        <dbReference type="ARBA" id="ARBA00022676"/>
    </source>
</evidence>
<keyword evidence="9" id="KW-1185">Reference proteome</keyword>
<evidence type="ECO:0000256" key="2">
    <source>
        <dbReference type="ARBA" id="ARBA00022475"/>
    </source>
</evidence>
<protein>
    <submittedName>
        <fullName evidence="8">Family 2 glycosyl transferase</fullName>
    </submittedName>
</protein>
<dbReference type="GO" id="GO:0016757">
    <property type="term" value="F:glycosyltransferase activity"/>
    <property type="evidence" value="ECO:0007669"/>
    <property type="project" value="UniProtKB-KW"/>
</dbReference>